<evidence type="ECO:0000256" key="1">
    <source>
        <dbReference type="SAM" id="SignalP"/>
    </source>
</evidence>
<dbReference type="RefSeq" id="WP_380754999.1">
    <property type="nucleotide sequence ID" value="NZ_JBHULT010000013.1"/>
</dbReference>
<protein>
    <submittedName>
        <fullName evidence="2">Sulfur reduction protein DsrE</fullName>
    </submittedName>
</protein>
<gene>
    <name evidence="2" type="ORF">ACFSTG_14870</name>
</gene>
<feature type="signal peptide" evidence="1">
    <location>
        <begin position="1"/>
        <end position="20"/>
    </location>
</feature>
<dbReference type="SUPFAM" id="SSF75169">
    <property type="entry name" value="DsrEFH-like"/>
    <property type="match status" value="1"/>
</dbReference>
<accession>A0ABW5J120</accession>
<keyword evidence="3" id="KW-1185">Reference proteome</keyword>
<dbReference type="Proteomes" id="UP001597468">
    <property type="component" value="Unassembled WGS sequence"/>
</dbReference>
<reference evidence="3" key="1">
    <citation type="journal article" date="2019" name="Int. J. Syst. Evol. Microbiol.">
        <title>The Global Catalogue of Microorganisms (GCM) 10K type strain sequencing project: providing services to taxonomists for standard genome sequencing and annotation.</title>
        <authorList>
            <consortium name="The Broad Institute Genomics Platform"/>
            <consortium name="The Broad Institute Genome Sequencing Center for Infectious Disease"/>
            <person name="Wu L."/>
            <person name="Ma J."/>
        </authorList>
    </citation>
    <scope>NUCLEOTIDE SEQUENCE [LARGE SCALE GENOMIC DNA]</scope>
    <source>
        <strain evidence="3">KCTC 42585</strain>
    </source>
</reference>
<proteinExistence type="predicted"/>
<dbReference type="Gene3D" id="3.40.1260.10">
    <property type="entry name" value="DsrEFH-like"/>
    <property type="match status" value="1"/>
</dbReference>
<keyword evidence="1" id="KW-0732">Signal</keyword>
<sequence length="151" mass="16960">MKKTLLLSIALLLTIFSTNAQTHSEKEHSEKEHSEKEHSEKINYVVLTRQVPQLKPILLAAEELAKQDGKNFGDFQVVVCGKTVQELTNEEAMKVFLEQAEEAGVTINACGFSLKKFGVDKTKLHPNIKVADNGILYNFELQKKGYLSIEL</sequence>
<dbReference type="EMBL" id="JBHULT010000013">
    <property type="protein sequence ID" value="MFD2519189.1"/>
    <property type="molecule type" value="Genomic_DNA"/>
</dbReference>
<evidence type="ECO:0000313" key="3">
    <source>
        <dbReference type="Proteomes" id="UP001597468"/>
    </source>
</evidence>
<dbReference type="InterPro" id="IPR027396">
    <property type="entry name" value="DsrEFH-like"/>
</dbReference>
<evidence type="ECO:0000313" key="2">
    <source>
        <dbReference type="EMBL" id="MFD2519189.1"/>
    </source>
</evidence>
<name>A0ABW5J120_9FLAO</name>
<feature type="chain" id="PRO_5046952023" evidence="1">
    <location>
        <begin position="21"/>
        <end position="151"/>
    </location>
</feature>
<organism evidence="2 3">
    <name type="scientific">Salinimicrobium flavum</name>
    <dbReference type="NCBI Taxonomy" id="1737065"/>
    <lineage>
        <taxon>Bacteria</taxon>
        <taxon>Pseudomonadati</taxon>
        <taxon>Bacteroidota</taxon>
        <taxon>Flavobacteriia</taxon>
        <taxon>Flavobacteriales</taxon>
        <taxon>Flavobacteriaceae</taxon>
        <taxon>Salinimicrobium</taxon>
    </lineage>
</organism>
<comment type="caution">
    <text evidence="2">The sequence shown here is derived from an EMBL/GenBank/DDBJ whole genome shotgun (WGS) entry which is preliminary data.</text>
</comment>